<dbReference type="STRING" id="598659.NAMH_0666"/>
<accession>B9L8X0</accession>
<reference evidence="1 2" key="1">
    <citation type="journal article" date="2009" name="PLoS Genet.">
        <title>Adaptations to submarine hydrothermal environments exemplified by the genome of Nautilia profundicola.</title>
        <authorList>
            <person name="Campbell B.J."/>
            <person name="Smith J.L."/>
            <person name="Hanson T.E."/>
            <person name="Klotz M.G."/>
            <person name="Stein L.Y."/>
            <person name="Lee C.K."/>
            <person name="Wu D."/>
            <person name="Robinson J.M."/>
            <person name="Khouri H.M."/>
            <person name="Eisen J.A."/>
            <person name="Cary S.C."/>
        </authorList>
    </citation>
    <scope>NUCLEOTIDE SEQUENCE [LARGE SCALE GENOMIC DNA]</scope>
    <source>
        <strain evidence="2">ATCC BAA-1463 / DSM 18972 / AmH</strain>
    </source>
</reference>
<organism evidence="1 2">
    <name type="scientific">Nautilia profundicola (strain ATCC BAA-1463 / DSM 18972 / AmH)</name>
    <dbReference type="NCBI Taxonomy" id="598659"/>
    <lineage>
        <taxon>Bacteria</taxon>
        <taxon>Pseudomonadati</taxon>
        <taxon>Campylobacterota</taxon>
        <taxon>Epsilonproteobacteria</taxon>
        <taxon>Nautiliales</taxon>
        <taxon>Nautiliaceae</taxon>
        <taxon>Nautilia</taxon>
    </lineage>
</organism>
<dbReference type="EMBL" id="CP001279">
    <property type="protein sequence ID" value="ACM93724.1"/>
    <property type="molecule type" value="Genomic_DNA"/>
</dbReference>
<sequence length="42" mass="5121">MKYKTIINAEYLENDRVKIVFLPHRFDIIIKNQVAYFYLKGD</sequence>
<dbReference type="Proteomes" id="UP000000448">
    <property type="component" value="Chromosome"/>
</dbReference>
<evidence type="ECO:0000313" key="1">
    <source>
        <dbReference type="EMBL" id="ACM93724.1"/>
    </source>
</evidence>
<proteinExistence type="predicted"/>
<name>B9L8X0_NAUPA</name>
<dbReference type="AlphaFoldDB" id="B9L8X0"/>
<dbReference type="KEGG" id="nam:NAMH_0666"/>
<keyword evidence="2" id="KW-1185">Reference proteome</keyword>
<protein>
    <submittedName>
        <fullName evidence="1">Uncharacterized protein</fullName>
    </submittedName>
</protein>
<gene>
    <name evidence="1" type="ordered locus">NAMH_0666</name>
</gene>
<dbReference type="HOGENOM" id="CLU_3254463_0_0_7"/>
<evidence type="ECO:0000313" key="2">
    <source>
        <dbReference type="Proteomes" id="UP000000448"/>
    </source>
</evidence>